<proteinExistence type="predicted"/>
<evidence type="ECO:0000256" key="1">
    <source>
        <dbReference type="SAM" id="MobiDB-lite"/>
    </source>
</evidence>
<feature type="region of interest" description="Disordered" evidence="1">
    <location>
        <begin position="172"/>
        <end position="192"/>
    </location>
</feature>
<comment type="caution">
    <text evidence="2">The sequence shown here is derived from an EMBL/GenBank/DDBJ whole genome shotgun (WGS) entry which is preliminary data.</text>
</comment>
<evidence type="ECO:0000313" key="3">
    <source>
        <dbReference type="Proteomes" id="UP001500058"/>
    </source>
</evidence>
<name>A0ABN3IJN9_9ACTN</name>
<protein>
    <submittedName>
        <fullName evidence="2">Uncharacterized protein</fullName>
    </submittedName>
</protein>
<keyword evidence="3" id="KW-1185">Reference proteome</keyword>
<sequence>MALYLAVVLAVVVAVLMPAARRMWYGEPYPTADPDVTAERLQDRSRWAYDLLDLPEPVTEAWNFVEDGSCQHRGYQYLAHWDEPVEGVIGLEHSWGVDGIEENTARAALGRLRGRLESEGWKPTHDLGRESARSTSLNFWHLHPKSGLKVNARWHDSRKGLFVSFHAPCARIPDGHPRKDEPTHFWHPDGPF</sequence>
<reference evidence="2 3" key="1">
    <citation type="journal article" date="2019" name="Int. J. Syst. Evol. Microbiol.">
        <title>The Global Catalogue of Microorganisms (GCM) 10K type strain sequencing project: providing services to taxonomists for standard genome sequencing and annotation.</title>
        <authorList>
            <consortium name="The Broad Institute Genomics Platform"/>
            <consortium name="The Broad Institute Genome Sequencing Center for Infectious Disease"/>
            <person name="Wu L."/>
            <person name="Ma J."/>
        </authorList>
    </citation>
    <scope>NUCLEOTIDE SEQUENCE [LARGE SCALE GENOMIC DNA]</scope>
    <source>
        <strain evidence="2 3">JCM 6921</strain>
    </source>
</reference>
<dbReference type="EMBL" id="BAAATJ010000018">
    <property type="protein sequence ID" value="GAA2406673.1"/>
    <property type="molecule type" value="Genomic_DNA"/>
</dbReference>
<organism evidence="2 3">
    <name type="scientific">Streptomyces glaucosporus</name>
    <dbReference type="NCBI Taxonomy" id="284044"/>
    <lineage>
        <taxon>Bacteria</taxon>
        <taxon>Bacillati</taxon>
        <taxon>Actinomycetota</taxon>
        <taxon>Actinomycetes</taxon>
        <taxon>Kitasatosporales</taxon>
        <taxon>Streptomycetaceae</taxon>
        <taxon>Streptomyces</taxon>
    </lineage>
</organism>
<feature type="compositionally biased region" description="Basic and acidic residues" evidence="1">
    <location>
        <begin position="173"/>
        <end position="192"/>
    </location>
</feature>
<accession>A0ABN3IJN9</accession>
<dbReference type="Proteomes" id="UP001500058">
    <property type="component" value="Unassembled WGS sequence"/>
</dbReference>
<gene>
    <name evidence="2" type="ORF">GCM10010420_38400</name>
</gene>
<evidence type="ECO:0000313" key="2">
    <source>
        <dbReference type="EMBL" id="GAA2406673.1"/>
    </source>
</evidence>